<keyword evidence="4 5" id="KW-0694">RNA-binding</keyword>
<gene>
    <name evidence="6" type="primary">yjgA</name>
    <name evidence="5" type="synonym">darP</name>
    <name evidence="6" type="ORF">GCM10023116_00420</name>
</gene>
<keyword evidence="1 5" id="KW-0963">Cytoplasm</keyword>
<evidence type="ECO:0000313" key="7">
    <source>
        <dbReference type="Proteomes" id="UP001500604"/>
    </source>
</evidence>
<dbReference type="EMBL" id="BAABFL010000003">
    <property type="protein sequence ID" value="GAA4647780.1"/>
    <property type="molecule type" value="Genomic_DNA"/>
</dbReference>
<evidence type="ECO:0000256" key="4">
    <source>
        <dbReference type="ARBA" id="ARBA00022884"/>
    </source>
</evidence>
<comment type="caution">
    <text evidence="6">The sequence shown here is derived from an EMBL/GenBank/DDBJ whole genome shotgun (WGS) entry which is preliminary data.</text>
</comment>
<dbReference type="HAMAP" id="MF_00765">
    <property type="entry name" value="DarP"/>
    <property type="match status" value="1"/>
</dbReference>
<keyword evidence="2 5" id="KW-0690">Ribosome biogenesis</keyword>
<comment type="similarity">
    <text evidence="5">Belongs to the DarP family.</text>
</comment>
<evidence type="ECO:0000313" key="6">
    <source>
        <dbReference type="EMBL" id="GAA4647780.1"/>
    </source>
</evidence>
<dbReference type="InterPro" id="IPR023153">
    <property type="entry name" value="DarP_sf"/>
</dbReference>
<sequence>MNHPDNFGEQDEFNDIEYVSKSQIKKEMHELRDIGARLQELKPAHLEKLVLTERLRAALEEGRRIKSFNAKKRHLNFIGKLMRDQDVEPIQELLQRLDSQTEESTRHFHQLERWRERLLTEGNAALTEYMDEYPQADNQYIRQLVRNVLKEQKENKPPVQNRKLFRYLREVSEDMRPAE</sequence>
<dbReference type="InterPro" id="IPR006839">
    <property type="entry name" value="DarP"/>
</dbReference>
<protein>
    <recommendedName>
        <fullName evidence="5">Dual-action ribosomal maturation protein DarP</fullName>
    </recommendedName>
    <alternativeName>
        <fullName evidence="5">Large ribosomal subunit assembly factor DarP</fullName>
    </alternativeName>
</protein>
<evidence type="ECO:0000256" key="3">
    <source>
        <dbReference type="ARBA" id="ARBA00022730"/>
    </source>
</evidence>
<proteinExistence type="inferred from homology"/>
<dbReference type="NCBIfam" id="NF003593">
    <property type="entry name" value="PRK05255.1-1"/>
    <property type="match status" value="1"/>
</dbReference>
<dbReference type="Proteomes" id="UP001500604">
    <property type="component" value="Unassembled WGS sequence"/>
</dbReference>
<evidence type="ECO:0000256" key="2">
    <source>
        <dbReference type="ARBA" id="ARBA00022517"/>
    </source>
</evidence>
<dbReference type="PANTHER" id="PTHR38101">
    <property type="entry name" value="UPF0307 PROTEIN YJGA"/>
    <property type="match status" value="1"/>
</dbReference>
<accession>A0ABP8UY61</accession>
<dbReference type="Gene3D" id="1.10.60.30">
    <property type="entry name" value="PSPTO4464-like domains"/>
    <property type="match status" value="2"/>
</dbReference>
<evidence type="ECO:0000256" key="5">
    <source>
        <dbReference type="HAMAP-Rule" id="MF_00765"/>
    </source>
</evidence>
<dbReference type="CDD" id="cd16331">
    <property type="entry name" value="YjgA-like"/>
    <property type="match status" value="1"/>
</dbReference>
<dbReference type="SUPFAM" id="SSF158710">
    <property type="entry name" value="PSPTO4464-like"/>
    <property type="match status" value="1"/>
</dbReference>
<evidence type="ECO:0000256" key="1">
    <source>
        <dbReference type="ARBA" id="ARBA00022490"/>
    </source>
</evidence>
<dbReference type="PIRSF" id="PIRSF016183">
    <property type="entry name" value="UCP016183"/>
    <property type="match status" value="1"/>
</dbReference>
<dbReference type="PANTHER" id="PTHR38101:SF1">
    <property type="entry name" value="UPF0307 PROTEIN YJGA"/>
    <property type="match status" value="1"/>
</dbReference>
<keyword evidence="3 5" id="KW-0699">rRNA-binding</keyword>
<name>A0ABP8UY61_9GAMM</name>
<keyword evidence="7" id="KW-1185">Reference proteome</keyword>
<reference evidence="7" key="1">
    <citation type="journal article" date="2019" name="Int. J. Syst. Evol. Microbiol.">
        <title>The Global Catalogue of Microorganisms (GCM) 10K type strain sequencing project: providing services to taxonomists for standard genome sequencing and annotation.</title>
        <authorList>
            <consortium name="The Broad Institute Genomics Platform"/>
            <consortium name="The Broad Institute Genome Sequencing Center for Infectious Disease"/>
            <person name="Wu L."/>
            <person name="Ma J."/>
        </authorList>
    </citation>
    <scope>NUCLEOTIDE SEQUENCE [LARGE SCALE GENOMIC DNA]</scope>
    <source>
        <strain evidence="7">JCM 17805</strain>
    </source>
</reference>
<comment type="function">
    <text evidence="5">Member of a network of 50S ribosomal subunit biogenesis factors which assembles along the 30S-50S interface, preventing incorrect 23S rRNA structures from forming. Promotes peptidyl transferase center (PTC) maturation.</text>
</comment>
<organism evidence="6 7">
    <name type="scientific">Kistimonas scapharcae</name>
    <dbReference type="NCBI Taxonomy" id="1036133"/>
    <lineage>
        <taxon>Bacteria</taxon>
        <taxon>Pseudomonadati</taxon>
        <taxon>Pseudomonadota</taxon>
        <taxon>Gammaproteobacteria</taxon>
        <taxon>Oceanospirillales</taxon>
        <taxon>Endozoicomonadaceae</taxon>
        <taxon>Kistimonas</taxon>
    </lineage>
</organism>
<comment type="subcellular location">
    <subcellularLocation>
        <location evidence="5">Cytoplasm</location>
    </subcellularLocation>
    <text evidence="5">Associates with late stage pre-50S ribosomal subunits.</text>
</comment>
<dbReference type="RefSeq" id="WP_345192623.1">
    <property type="nucleotide sequence ID" value="NZ_BAABFL010000003.1"/>
</dbReference>
<dbReference type="Pfam" id="PF04751">
    <property type="entry name" value="DarP"/>
    <property type="match status" value="1"/>
</dbReference>